<reference evidence="1 2" key="2">
    <citation type="journal article" date="2018" name="Annu Rev Anim Biosci">
        <title>Bat Biology, Genomes, and the Bat1K Project: To Generate Chromosome-Level Genomes for All Living Bat Species.</title>
        <authorList>
            <person name="Teeling E.C."/>
            <person name="Vernes S.C."/>
            <person name="Davalos L.M."/>
            <person name="Ray D.A."/>
            <person name="Gilbert M.T.P."/>
            <person name="Myers E."/>
        </authorList>
    </citation>
    <scope>NUCLEOTIDE SEQUENCE</scope>
</reference>
<reference evidence="1" key="5">
    <citation type="submission" date="2025-09" db="UniProtKB">
        <authorList>
            <consortium name="Ensembl"/>
        </authorList>
    </citation>
    <scope>IDENTIFICATION</scope>
</reference>
<evidence type="ECO:0000313" key="2">
    <source>
        <dbReference type="Proteomes" id="UP000472240"/>
    </source>
</evidence>
<accession>A0A671DQB9</accession>
<sequence>MTTENKTSTQPPQCCCHPACKESEPSGTATRGLLGKRLHQELMTLVNPTSIAL</sequence>
<keyword evidence="2" id="KW-1185">Reference proteome</keyword>
<dbReference type="InParanoid" id="A0A671DQB9"/>
<dbReference type="Ensembl" id="ENSRFET00010000415.1">
    <property type="protein sequence ID" value="ENSRFEP00010000369.1"/>
    <property type="gene ID" value="ENSRFEG00010000310.1"/>
</dbReference>
<reference evidence="1" key="4">
    <citation type="submission" date="2025-08" db="UniProtKB">
        <authorList>
            <consortium name="Ensembl"/>
        </authorList>
    </citation>
    <scope>IDENTIFICATION</scope>
</reference>
<dbReference type="Proteomes" id="UP000472240">
    <property type="component" value="Chromosome 1"/>
</dbReference>
<evidence type="ECO:0000313" key="1">
    <source>
        <dbReference type="Ensembl" id="ENSRFEP00010000369.1"/>
    </source>
</evidence>
<reference evidence="2" key="3">
    <citation type="submission" date="2018-12" db="EMBL/GenBank/DDBJ databases">
        <title>G10K-VGP greater horseshoe bat female genome, primary haplotype.</title>
        <authorList>
            <person name="Teeling E."/>
            <person name="Myers G."/>
            <person name="Vernes S."/>
            <person name="Pippel M."/>
            <person name="Winkler S."/>
            <person name="Fedrigo O."/>
            <person name="Rhie A."/>
            <person name="Koren S."/>
            <person name="Phillippy A."/>
            <person name="Lewin H."/>
            <person name="Damas J."/>
            <person name="Howe K."/>
            <person name="Mountcastle J."/>
            <person name="Jarvis E.D."/>
        </authorList>
    </citation>
    <scope>NUCLEOTIDE SEQUENCE [LARGE SCALE GENOMIC DNA]</scope>
</reference>
<dbReference type="AlphaFoldDB" id="A0A671DQB9"/>
<proteinExistence type="predicted"/>
<name>A0A671DQB9_RHIFE</name>
<organism evidence="1 2">
    <name type="scientific">Rhinolophus ferrumequinum</name>
    <name type="common">Greater horseshoe bat</name>
    <dbReference type="NCBI Taxonomy" id="59479"/>
    <lineage>
        <taxon>Eukaryota</taxon>
        <taxon>Metazoa</taxon>
        <taxon>Chordata</taxon>
        <taxon>Craniata</taxon>
        <taxon>Vertebrata</taxon>
        <taxon>Euteleostomi</taxon>
        <taxon>Mammalia</taxon>
        <taxon>Eutheria</taxon>
        <taxon>Laurasiatheria</taxon>
        <taxon>Chiroptera</taxon>
        <taxon>Yinpterochiroptera</taxon>
        <taxon>Rhinolophoidea</taxon>
        <taxon>Rhinolophidae</taxon>
        <taxon>Rhinolophinae</taxon>
        <taxon>Rhinolophus</taxon>
    </lineage>
</organism>
<protein>
    <submittedName>
        <fullName evidence="1">Uncharacterized protein</fullName>
    </submittedName>
</protein>
<reference evidence="1 2" key="1">
    <citation type="journal article" date="2015" name="Annu Rev Anim Biosci">
        <title>The Genome 10K Project: a way forward.</title>
        <authorList>
            <person name="Koepfli K.P."/>
            <person name="Paten B."/>
            <person name="O'Brien S.J."/>
            <person name="Koepfli K.P."/>
            <person name="Paten B."/>
            <person name="Antunes A."/>
            <person name="Belov K."/>
            <person name="Bustamante C."/>
            <person name="Castoe T.A."/>
            <person name="Clawson H."/>
            <person name="Crawford A.J."/>
            <person name="Diekhans M."/>
            <person name="Distel D."/>
            <person name="Durbin R."/>
            <person name="Earl D."/>
            <person name="Fujita M.K."/>
            <person name="Gamble T."/>
            <person name="Georges A."/>
            <person name="Gemmell N."/>
            <person name="Gilbert M.T."/>
            <person name="Graves J.M."/>
            <person name="Green R.E."/>
            <person name="Hickey G."/>
            <person name="Jarvis E.D."/>
            <person name="Johnson W."/>
            <person name="Komissarov A."/>
            <person name="Korf I."/>
            <person name="Kuhn R."/>
            <person name="Larkin D.M."/>
            <person name="Lewin H."/>
            <person name="Lopez J.V."/>
            <person name="Ma J."/>
            <person name="Marques-Bonet T."/>
            <person name="Miller W."/>
            <person name="Murphy R."/>
            <person name="Pevzner P."/>
            <person name="Shapiro B."/>
            <person name="Steiner C."/>
            <person name="Tamazian G."/>
            <person name="Venkatesh B."/>
            <person name="Wang J."/>
            <person name="Wayne R."/>
            <person name="Wiley E."/>
            <person name="Yang H."/>
            <person name="Zhang G."/>
            <person name="Haussler D."/>
            <person name="Ryder O."/>
            <person name="O'Brien S.J."/>
        </authorList>
    </citation>
    <scope>NUCLEOTIDE SEQUENCE</scope>
</reference>